<dbReference type="EMBL" id="CAJNNW010029417">
    <property type="protein sequence ID" value="CAE8700194.1"/>
    <property type="molecule type" value="Genomic_DNA"/>
</dbReference>
<gene>
    <name evidence="1" type="ORF">PGLA2088_LOCUS31498</name>
</gene>
<comment type="caution">
    <text evidence="1">The sequence shown here is derived from an EMBL/GenBank/DDBJ whole genome shotgun (WGS) entry which is preliminary data.</text>
</comment>
<accession>A0A813KBW1</accession>
<dbReference type="Gene3D" id="3.40.366.10">
    <property type="entry name" value="Malonyl-Coenzyme A Acyl Carrier Protein, domain 2"/>
    <property type="match status" value="1"/>
</dbReference>
<evidence type="ECO:0000313" key="1">
    <source>
        <dbReference type="EMBL" id="CAE8700194.1"/>
    </source>
</evidence>
<protein>
    <submittedName>
        <fullName evidence="1">Uncharacterized protein</fullName>
    </submittedName>
</protein>
<dbReference type="PANTHER" id="PTHR47170">
    <property type="entry name" value="MALONYL-COA ACP TRANSACYLASE, ACP-BINDING"/>
    <property type="match status" value="1"/>
</dbReference>
<dbReference type="SUPFAM" id="SSF52151">
    <property type="entry name" value="FabD/lysophospholipase-like"/>
    <property type="match status" value="1"/>
</dbReference>
<sequence length="88" mass="9616">ALPAMQPPRCDVYLASVGRAFPKGSDPKDMIAAICDQLTSPVLWETTVRTMLAAGIDEFYEVGPMQQLKAMMKRIDASAWGKTVSIDI</sequence>
<name>A0A813KBW1_POLGL</name>
<dbReference type="AlphaFoldDB" id="A0A813KBW1"/>
<dbReference type="PANTHER" id="PTHR47170:SF2">
    <property type="entry name" value="MALONYL-COA:ACP TRANSACYLASE (MAT) DOMAIN-CONTAINING PROTEIN"/>
    <property type="match status" value="1"/>
</dbReference>
<evidence type="ECO:0000313" key="2">
    <source>
        <dbReference type="Proteomes" id="UP000626109"/>
    </source>
</evidence>
<reference evidence="1" key="1">
    <citation type="submission" date="2021-02" db="EMBL/GenBank/DDBJ databases">
        <authorList>
            <person name="Dougan E. K."/>
            <person name="Rhodes N."/>
            <person name="Thang M."/>
            <person name="Chan C."/>
        </authorList>
    </citation>
    <scope>NUCLEOTIDE SEQUENCE</scope>
</reference>
<organism evidence="1 2">
    <name type="scientific">Polarella glacialis</name>
    <name type="common">Dinoflagellate</name>
    <dbReference type="NCBI Taxonomy" id="89957"/>
    <lineage>
        <taxon>Eukaryota</taxon>
        <taxon>Sar</taxon>
        <taxon>Alveolata</taxon>
        <taxon>Dinophyceae</taxon>
        <taxon>Suessiales</taxon>
        <taxon>Suessiaceae</taxon>
        <taxon>Polarella</taxon>
    </lineage>
</organism>
<dbReference type="InterPro" id="IPR052760">
    <property type="entry name" value="Mitochondrial_malonyltrans"/>
</dbReference>
<proteinExistence type="predicted"/>
<dbReference type="InterPro" id="IPR016035">
    <property type="entry name" value="Acyl_Trfase/lysoPLipase"/>
</dbReference>
<dbReference type="InterPro" id="IPR001227">
    <property type="entry name" value="Ac_transferase_dom_sf"/>
</dbReference>
<dbReference type="Proteomes" id="UP000626109">
    <property type="component" value="Unassembled WGS sequence"/>
</dbReference>
<dbReference type="GO" id="GO:0016740">
    <property type="term" value="F:transferase activity"/>
    <property type="evidence" value="ECO:0007669"/>
    <property type="project" value="InterPro"/>
</dbReference>
<feature type="non-terminal residue" evidence="1">
    <location>
        <position position="1"/>
    </location>
</feature>